<dbReference type="Proteomes" id="UP001081438">
    <property type="component" value="Unassembled WGS sequence"/>
</dbReference>
<protein>
    <submittedName>
        <fullName evidence="1">Uncharacterized protein</fullName>
    </submittedName>
</protein>
<comment type="caution">
    <text evidence="1">The sequence shown here is derived from an EMBL/GenBank/DDBJ whole genome shotgun (WGS) entry which is preliminary data.</text>
</comment>
<proteinExistence type="predicted"/>
<organism evidence="1 2">
    <name type="scientific">Staphylococcus pettenkoferi</name>
    <dbReference type="NCBI Taxonomy" id="170573"/>
    <lineage>
        <taxon>Bacteria</taxon>
        <taxon>Bacillati</taxon>
        <taxon>Bacillota</taxon>
        <taxon>Bacilli</taxon>
        <taxon>Bacillales</taxon>
        <taxon>Staphylococcaceae</taxon>
        <taxon>Staphylococcus</taxon>
    </lineage>
</organism>
<dbReference type="EMBL" id="JANSKX010000032">
    <property type="protein sequence ID" value="MCY1595420.1"/>
    <property type="molecule type" value="Genomic_DNA"/>
</dbReference>
<dbReference type="RefSeq" id="WP_037549742.1">
    <property type="nucleotide sequence ID" value="NZ_JANSKX010000032.1"/>
</dbReference>
<accession>A0A9Q4H077</accession>
<dbReference type="AlphaFoldDB" id="A0A9Q4H077"/>
<evidence type="ECO:0000313" key="1">
    <source>
        <dbReference type="EMBL" id="MCY1595420.1"/>
    </source>
</evidence>
<evidence type="ECO:0000313" key="2">
    <source>
        <dbReference type="Proteomes" id="UP001081438"/>
    </source>
</evidence>
<name>A0A9Q4H077_9STAP</name>
<reference evidence="1" key="1">
    <citation type="journal article" date="2022" name="Int. J. Mol. Sci.">
        <title>Phenotypic and genotypic virulence characterisation of Staphylococcus pettenkoferi strains isolated from human bloodstream and diabetic foot infections.</title>
        <authorList>
            <person name="Magnan C."/>
        </authorList>
    </citation>
    <scope>NUCLEOTIDE SEQUENCE</scope>
    <source>
        <strain evidence="1">NSP020P</strain>
    </source>
</reference>
<sequence length="70" mass="7783">MSMIGSPAFKAFKEIENSRPELSKEFGINNFKGVEAINIPSAVKEQARFARKFAKDANIGNYIALLYSNV</sequence>
<gene>
    <name evidence="1" type="ORF">NW112_09240</name>
</gene>